<sequence>DTAAASLIVRQAGGKATRVDGSSYSIFDPDLLASNGRIHAAMMRALKRK</sequence>
<gene>
    <name evidence="1" type="ORF">C3F09_10335</name>
</gene>
<dbReference type="Proteomes" id="UP000250918">
    <property type="component" value="Unassembled WGS sequence"/>
</dbReference>
<protein>
    <submittedName>
        <fullName evidence="1">Inositol monophosphatase</fullName>
    </submittedName>
</protein>
<dbReference type="SUPFAM" id="SSF56655">
    <property type="entry name" value="Carbohydrate phosphatase"/>
    <property type="match status" value="1"/>
</dbReference>
<dbReference type="AlphaFoldDB" id="A0A855X3I4"/>
<dbReference type="EMBL" id="PQAP01000171">
    <property type="protein sequence ID" value="PWB69519.1"/>
    <property type="molecule type" value="Genomic_DNA"/>
</dbReference>
<evidence type="ECO:0000313" key="2">
    <source>
        <dbReference type="Proteomes" id="UP000250918"/>
    </source>
</evidence>
<organism evidence="1 2">
    <name type="scientific">candidate division GN15 bacterium</name>
    <dbReference type="NCBI Taxonomy" id="2072418"/>
    <lineage>
        <taxon>Bacteria</taxon>
        <taxon>candidate division GN15</taxon>
    </lineage>
</organism>
<comment type="caution">
    <text evidence="1">The sequence shown here is derived from an EMBL/GenBank/DDBJ whole genome shotgun (WGS) entry which is preliminary data.</text>
</comment>
<reference evidence="1 2" key="1">
    <citation type="journal article" date="2018" name="ISME J.">
        <title>A methanotrophic archaeon couples anaerobic oxidation of methane to Fe(III) reduction.</title>
        <authorList>
            <person name="Cai C."/>
            <person name="Leu A.O."/>
            <person name="Xie G.J."/>
            <person name="Guo J."/>
            <person name="Feng Y."/>
            <person name="Zhao J.X."/>
            <person name="Tyson G.W."/>
            <person name="Yuan Z."/>
            <person name="Hu S."/>
        </authorList>
    </citation>
    <scope>NUCLEOTIDE SEQUENCE [LARGE SCALE GENOMIC DNA]</scope>
    <source>
        <strain evidence="1">FeB_12</strain>
    </source>
</reference>
<accession>A0A855X3I4</accession>
<dbReference type="Gene3D" id="3.40.190.80">
    <property type="match status" value="1"/>
</dbReference>
<feature type="non-terminal residue" evidence="1">
    <location>
        <position position="1"/>
    </location>
</feature>
<name>A0A855X3I4_9BACT</name>
<evidence type="ECO:0000313" key="1">
    <source>
        <dbReference type="EMBL" id="PWB69519.1"/>
    </source>
</evidence>
<proteinExistence type="predicted"/>